<dbReference type="OrthoDB" id="2717295at2759"/>
<comment type="caution">
    <text evidence="1">The sequence shown here is derived from an EMBL/GenBank/DDBJ whole genome shotgun (WGS) entry which is preliminary data.</text>
</comment>
<dbReference type="InterPro" id="IPR000477">
    <property type="entry name" value="RT_dom"/>
</dbReference>
<protein>
    <submittedName>
        <fullName evidence="1">Uncharacterized protein</fullName>
    </submittedName>
</protein>
<keyword evidence="2" id="KW-1185">Reference proteome</keyword>
<dbReference type="EMBL" id="CACRXK020021578">
    <property type="protein sequence ID" value="CAB4035980.1"/>
    <property type="molecule type" value="Genomic_DNA"/>
</dbReference>
<reference evidence="1" key="1">
    <citation type="submission" date="2020-04" db="EMBL/GenBank/DDBJ databases">
        <authorList>
            <person name="Alioto T."/>
            <person name="Alioto T."/>
            <person name="Gomez Garrido J."/>
        </authorList>
    </citation>
    <scope>NUCLEOTIDE SEQUENCE</scope>
    <source>
        <strain evidence="1">A484AB</strain>
    </source>
</reference>
<proteinExistence type="predicted"/>
<dbReference type="SUPFAM" id="SSF56672">
    <property type="entry name" value="DNA/RNA polymerases"/>
    <property type="match status" value="1"/>
</dbReference>
<name>A0A7D9JUL9_PARCT</name>
<feature type="non-terminal residue" evidence="1">
    <location>
        <position position="1"/>
    </location>
</feature>
<evidence type="ECO:0000313" key="1">
    <source>
        <dbReference type="EMBL" id="CAB4035980.1"/>
    </source>
</evidence>
<dbReference type="AlphaFoldDB" id="A0A7D9JUL9"/>
<dbReference type="Pfam" id="PF00078">
    <property type="entry name" value="RVT_1"/>
    <property type="match status" value="1"/>
</dbReference>
<accession>A0A7D9JUL9</accession>
<dbReference type="PROSITE" id="PS50878">
    <property type="entry name" value="RT_POL"/>
    <property type="match status" value="1"/>
</dbReference>
<dbReference type="InterPro" id="IPR043502">
    <property type="entry name" value="DNA/RNA_pol_sf"/>
</dbReference>
<dbReference type="Proteomes" id="UP001152795">
    <property type="component" value="Unassembled WGS sequence"/>
</dbReference>
<dbReference type="PANTHER" id="PTHR33332">
    <property type="entry name" value="REVERSE TRANSCRIPTASE DOMAIN-CONTAINING PROTEIN"/>
    <property type="match status" value="1"/>
</dbReference>
<dbReference type="CDD" id="cd01650">
    <property type="entry name" value="RT_nLTR_like"/>
    <property type="match status" value="1"/>
</dbReference>
<feature type="non-terminal residue" evidence="1">
    <location>
        <position position="399"/>
    </location>
</feature>
<gene>
    <name evidence="1" type="ORF">PACLA_8A070086</name>
</gene>
<evidence type="ECO:0000313" key="2">
    <source>
        <dbReference type="Proteomes" id="UP001152795"/>
    </source>
</evidence>
<organism evidence="1 2">
    <name type="scientific">Paramuricea clavata</name>
    <name type="common">Red gorgonian</name>
    <name type="synonym">Violescent sea-whip</name>
    <dbReference type="NCBI Taxonomy" id="317549"/>
    <lineage>
        <taxon>Eukaryota</taxon>
        <taxon>Metazoa</taxon>
        <taxon>Cnidaria</taxon>
        <taxon>Anthozoa</taxon>
        <taxon>Octocorallia</taxon>
        <taxon>Malacalcyonacea</taxon>
        <taxon>Plexauridae</taxon>
        <taxon>Paramuricea</taxon>
    </lineage>
</organism>
<sequence length="399" mass="45014">HKSENYWNAYKTSRNRVTDPLRETKAAYYKGVFKKVKHDPKQAWKTVNKILNRKQESREINCLETQRGQISHPTELAECFNNYFTNIGPDIAKNIDNGDRNFKDYITTTTSSFNFQTVSESNVYRLLLSLNPRKSNGIDKIPAKIIRIAAPVITNSLTKIFNMAIISATVPFEWKIARVTPIFKNGARNLLNNYRPISILPVVNSANEWFINMDRGLFNIAVFLDLQKAFDTINHDILLTKLDLYGLQKPSLNLLGSYLTNRTQMCSVNGALSGTKLVTCGIPQGSILGPLLFLIYINDLPNSLEYSSTRMFADDTTLTVSGKSIQDVVVAINQDLTNVKQWLSANRLSLNLVKTEYLLIGSRYNINNLLAAPNVFVGDTPIKKVKETKALGVHIDEFL</sequence>